<reference evidence="2" key="1">
    <citation type="journal article" date="2016" name="Genome Announc.">
        <title>Draft genomes of two strains of Paenibacillus glucanolyticus with capability to degrade lignocellulose.</title>
        <authorList>
            <person name="Mathews S.L."/>
            <person name="Pawlak J."/>
            <person name="Grunden A.M."/>
        </authorList>
    </citation>
    <scope>NUCLEOTIDE SEQUENCE [LARGE SCALE GENOMIC DNA]</scope>
    <source>
        <strain evidence="2">SLM1</strain>
    </source>
</reference>
<comment type="caution">
    <text evidence="2">The sequence shown here is derived from an EMBL/GenBank/DDBJ whole genome shotgun (WGS) entry which is preliminary data.</text>
</comment>
<dbReference type="KEGG" id="pglu:A3958_11795"/>
<keyword evidence="3" id="KW-1185">Reference proteome</keyword>
<dbReference type="EMBL" id="LWMH01000001">
    <property type="protein sequence ID" value="KZS46635.1"/>
    <property type="molecule type" value="Genomic_DNA"/>
</dbReference>
<keyword evidence="1" id="KW-0804">Transcription</keyword>
<proteinExistence type="predicted"/>
<dbReference type="AlphaFoldDB" id="A0A163JK98"/>
<evidence type="ECO:0000313" key="2">
    <source>
        <dbReference type="EMBL" id="KZS46635.1"/>
    </source>
</evidence>
<dbReference type="GO" id="GO:0003723">
    <property type="term" value="F:RNA binding"/>
    <property type="evidence" value="ECO:0007669"/>
    <property type="project" value="UniProtKB-KW"/>
</dbReference>
<keyword evidence="1" id="KW-0694">RNA-binding</keyword>
<dbReference type="InterPro" id="IPR006699">
    <property type="entry name" value="GlpP"/>
</dbReference>
<dbReference type="GO" id="GO:0006071">
    <property type="term" value="P:glycerol metabolic process"/>
    <property type="evidence" value="ECO:0007669"/>
    <property type="project" value="UniProtKB-UniRule"/>
</dbReference>
<keyword evidence="1" id="KW-0805">Transcription regulation</keyword>
<dbReference type="Gene3D" id="3.20.20.70">
    <property type="entry name" value="Aldolase class I"/>
    <property type="match status" value="1"/>
</dbReference>
<evidence type="ECO:0000256" key="1">
    <source>
        <dbReference type="PIRNR" id="PIRNR016897"/>
    </source>
</evidence>
<dbReference type="RefSeq" id="WP_006207853.1">
    <property type="nucleotide sequence ID" value="NZ_CBCSBX010000003.1"/>
</dbReference>
<organism evidence="2 3">
    <name type="scientific">Paenibacillus glucanolyticus</name>
    <dbReference type="NCBI Taxonomy" id="59843"/>
    <lineage>
        <taxon>Bacteria</taxon>
        <taxon>Bacillati</taxon>
        <taxon>Bacillota</taxon>
        <taxon>Bacilli</taxon>
        <taxon>Bacillales</taxon>
        <taxon>Paenibacillaceae</taxon>
        <taxon>Paenibacillus</taxon>
    </lineage>
</organism>
<dbReference type="PANTHER" id="PTHR35787:SF1">
    <property type="entry name" value="GLYCEROL UPTAKE OPERON ANTITERMINATOR REGULATORY PROTEIN"/>
    <property type="match status" value="1"/>
</dbReference>
<dbReference type="InterPro" id="IPR013785">
    <property type="entry name" value="Aldolase_TIM"/>
</dbReference>
<dbReference type="PANTHER" id="PTHR35787">
    <property type="entry name" value="GLYCEROL UPTAKE OPERON ANTITERMINATOR REGULATORY PROTEIN"/>
    <property type="match status" value="1"/>
</dbReference>
<dbReference type="PIRSF" id="PIRSF016897">
    <property type="entry name" value="GlpP"/>
    <property type="match status" value="1"/>
</dbReference>
<protein>
    <recommendedName>
        <fullName evidence="1">Glycerol uptake operon antiterminator regulatory protein</fullName>
    </recommendedName>
</protein>
<evidence type="ECO:0000313" key="3">
    <source>
        <dbReference type="Proteomes" id="UP000076796"/>
    </source>
</evidence>
<dbReference type="GeneID" id="97558030"/>
<gene>
    <name evidence="2" type="ORF">AWU65_12255</name>
</gene>
<name>A0A163JK98_9BACL</name>
<comment type="function">
    <text evidence="1">Regulates expression of the glpD operon. In the presence of glycerol 3-phosphate (G3P) causes antitermination of transcription of glpD at the inverted repeat of the leader region to enhance its transcription. Binds and stabilizes glpD leader mRNA.</text>
</comment>
<keyword evidence="1" id="KW-0319">Glycerol metabolism</keyword>
<dbReference type="Proteomes" id="UP000076796">
    <property type="component" value="Unassembled WGS sequence"/>
</dbReference>
<dbReference type="Pfam" id="PF04309">
    <property type="entry name" value="G3P_antiterm"/>
    <property type="match status" value="1"/>
</dbReference>
<accession>A0A163JK98</accession>
<dbReference type="OrthoDB" id="9799580at2"/>
<dbReference type="SUPFAM" id="SSF110391">
    <property type="entry name" value="GlpP-like"/>
    <property type="match status" value="1"/>
</dbReference>
<dbReference type="GO" id="GO:0006355">
    <property type="term" value="P:regulation of DNA-templated transcription"/>
    <property type="evidence" value="ECO:0007669"/>
    <property type="project" value="InterPro"/>
</dbReference>
<sequence>MTDQKRSRLPVIASITKLEQIDAAVSSAVERVNLMTGDIMKLRDIVSRLHSSGKKVFVHLEMVSGIGRDNSAVQYLADSYRIDGIITTKTNTVAAARQAGISSIQRVFAIDTTALRTAVKMIGQARPDEVELMPGLMPRVIRDLKKEIHCPLIVGGFLRSEEEIDEALANGADLVSTGDARFWK</sequence>
<dbReference type="STRING" id="59843.A3958_11795"/>